<proteinExistence type="inferred from homology"/>
<evidence type="ECO:0000313" key="10">
    <source>
        <dbReference type="EMBL" id="MBH9552257.1"/>
    </source>
</evidence>
<name>A0A931NCQ0_9BURK</name>
<gene>
    <name evidence="10" type="primary">cobA</name>
    <name evidence="10" type="ORF">I7X43_05260</name>
</gene>
<dbReference type="NCBIfam" id="NF004790">
    <property type="entry name" value="PRK06136.1"/>
    <property type="match status" value="1"/>
</dbReference>
<dbReference type="InterPro" id="IPR014776">
    <property type="entry name" value="4pyrrole_Mease_sub2"/>
</dbReference>
<dbReference type="InterPro" id="IPR050161">
    <property type="entry name" value="Siro_Cobalamin_biosynth"/>
</dbReference>
<dbReference type="GO" id="GO:0032259">
    <property type="term" value="P:methylation"/>
    <property type="evidence" value="ECO:0007669"/>
    <property type="project" value="UniProtKB-KW"/>
</dbReference>
<keyword evidence="4 10" id="KW-0808">Transferase</keyword>
<keyword evidence="3 10" id="KW-0489">Methyltransferase</keyword>
<dbReference type="NCBIfam" id="TIGR01469">
    <property type="entry name" value="cobA_cysG_Cterm"/>
    <property type="match status" value="1"/>
</dbReference>
<dbReference type="Gene3D" id="3.30.950.10">
    <property type="entry name" value="Methyltransferase, Cobalt-precorrin-4 Transmethylase, Domain 2"/>
    <property type="match status" value="1"/>
</dbReference>
<dbReference type="GO" id="GO:0019354">
    <property type="term" value="P:siroheme biosynthetic process"/>
    <property type="evidence" value="ECO:0007669"/>
    <property type="project" value="InterPro"/>
</dbReference>
<dbReference type="CDD" id="cd11642">
    <property type="entry name" value="SUMT"/>
    <property type="match status" value="1"/>
</dbReference>
<evidence type="ECO:0000256" key="5">
    <source>
        <dbReference type="ARBA" id="ARBA00022691"/>
    </source>
</evidence>
<dbReference type="InterPro" id="IPR000878">
    <property type="entry name" value="4pyrrol_Mease"/>
</dbReference>
<comment type="similarity">
    <text evidence="1">Belongs to the precorrin methyltransferase family.</text>
</comment>
<dbReference type="Proteomes" id="UP000620139">
    <property type="component" value="Unassembled WGS sequence"/>
</dbReference>
<evidence type="ECO:0000256" key="7">
    <source>
        <dbReference type="ARBA" id="ARBA00025705"/>
    </source>
</evidence>
<evidence type="ECO:0000256" key="2">
    <source>
        <dbReference type="ARBA" id="ARBA00012162"/>
    </source>
</evidence>
<dbReference type="InterPro" id="IPR006366">
    <property type="entry name" value="CobA/CysG_C"/>
</dbReference>
<dbReference type="InterPro" id="IPR014777">
    <property type="entry name" value="4pyrrole_Mease_sub1"/>
</dbReference>
<feature type="region of interest" description="Disordered" evidence="8">
    <location>
        <begin position="253"/>
        <end position="277"/>
    </location>
</feature>
<dbReference type="EMBL" id="JAEDAL010000002">
    <property type="protein sequence ID" value="MBH9552257.1"/>
    <property type="molecule type" value="Genomic_DNA"/>
</dbReference>
<dbReference type="InterPro" id="IPR035996">
    <property type="entry name" value="4pyrrol_Methylase_sf"/>
</dbReference>
<dbReference type="PANTHER" id="PTHR45790">
    <property type="entry name" value="SIROHEME SYNTHASE-RELATED"/>
    <property type="match status" value="1"/>
</dbReference>
<evidence type="ECO:0000256" key="1">
    <source>
        <dbReference type="ARBA" id="ARBA00005879"/>
    </source>
</evidence>
<evidence type="ECO:0000259" key="9">
    <source>
        <dbReference type="Pfam" id="PF00590"/>
    </source>
</evidence>
<dbReference type="PANTHER" id="PTHR45790:SF3">
    <property type="entry name" value="S-ADENOSYL-L-METHIONINE-DEPENDENT UROPORPHYRINOGEN III METHYLTRANSFERASE, CHLOROPLASTIC"/>
    <property type="match status" value="1"/>
</dbReference>
<dbReference type="FunFam" id="3.40.1010.10:FF:000001">
    <property type="entry name" value="Siroheme synthase"/>
    <property type="match status" value="1"/>
</dbReference>
<evidence type="ECO:0000256" key="6">
    <source>
        <dbReference type="ARBA" id="ARBA00023244"/>
    </source>
</evidence>
<dbReference type="Pfam" id="PF00590">
    <property type="entry name" value="TP_methylase"/>
    <property type="match status" value="1"/>
</dbReference>
<evidence type="ECO:0000256" key="3">
    <source>
        <dbReference type="ARBA" id="ARBA00022603"/>
    </source>
</evidence>
<keyword evidence="6" id="KW-0627">Porphyrin biosynthesis</keyword>
<dbReference type="AlphaFoldDB" id="A0A931NCQ0"/>
<dbReference type="Gene3D" id="3.40.1010.10">
    <property type="entry name" value="Cobalt-precorrin-4 Transmethylase, Domain 1"/>
    <property type="match status" value="1"/>
</dbReference>
<keyword evidence="5" id="KW-0949">S-adenosyl-L-methionine</keyword>
<comment type="pathway">
    <text evidence="7">Porphyrin-containing compound metabolism; siroheme biosynthesis; precorrin-2 from uroporphyrinogen III: step 1/1.</text>
</comment>
<evidence type="ECO:0000256" key="8">
    <source>
        <dbReference type="SAM" id="MobiDB-lite"/>
    </source>
</evidence>
<sequence length="277" mass="28010">MNTPSAVHPVALVGAGPGDPELLTVRALQRLQAADVVLADDLVDARVLALVRGRLVRVGKRGGQPSTDQAFIHGLLVREARSGRRVVRLKGGDPFVFGRGAEEVEALQAAGIPVEVVSGLTSGLAGPTAAGVSVTDRRCSPGVVLVTGHSGPGCEAPNWAALAQSGLTLVVYMGKAQCAGWTTALLAGGLGPGTPAAVVVAAHTPRQRSISTTLGELPATVAAFGADEPTLCVVGTAASRALALVNSAPRAQGHRDGLAARQIDSASERRATRASGQ</sequence>
<dbReference type="InterPro" id="IPR003043">
    <property type="entry name" value="Uropor_MeTrfase_CS"/>
</dbReference>
<keyword evidence="11" id="KW-1185">Reference proteome</keyword>
<dbReference type="EC" id="2.1.1.107" evidence="2"/>
<dbReference type="GO" id="GO:0004851">
    <property type="term" value="F:uroporphyrin-III C-methyltransferase activity"/>
    <property type="evidence" value="ECO:0007669"/>
    <property type="project" value="UniProtKB-EC"/>
</dbReference>
<reference evidence="10" key="1">
    <citation type="submission" date="2020-12" db="EMBL/GenBank/DDBJ databases">
        <title>The genome sequence of Inhella sp. 4Y17.</title>
        <authorList>
            <person name="Liu Y."/>
        </authorList>
    </citation>
    <scope>NUCLEOTIDE SEQUENCE</scope>
    <source>
        <strain evidence="10">4Y10</strain>
    </source>
</reference>
<dbReference type="PROSITE" id="PS00839">
    <property type="entry name" value="SUMT_1"/>
    <property type="match status" value="1"/>
</dbReference>
<protein>
    <recommendedName>
        <fullName evidence="2">uroporphyrinogen-III C-methyltransferase</fullName>
        <ecNumber evidence="2">2.1.1.107</ecNumber>
    </recommendedName>
</protein>
<organism evidence="10 11">
    <name type="scientific">Inhella gelatinilytica</name>
    <dbReference type="NCBI Taxonomy" id="2795030"/>
    <lineage>
        <taxon>Bacteria</taxon>
        <taxon>Pseudomonadati</taxon>
        <taxon>Pseudomonadota</taxon>
        <taxon>Betaproteobacteria</taxon>
        <taxon>Burkholderiales</taxon>
        <taxon>Sphaerotilaceae</taxon>
        <taxon>Inhella</taxon>
    </lineage>
</organism>
<accession>A0A931NCQ0</accession>
<comment type="caution">
    <text evidence="10">The sequence shown here is derived from an EMBL/GenBank/DDBJ whole genome shotgun (WGS) entry which is preliminary data.</text>
</comment>
<evidence type="ECO:0000313" key="11">
    <source>
        <dbReference type="Proteomes" id="UP000620139"/>
    </source>
</evidence>
<feature type="domain" description="Tetrapyrrole methylase" evidence="9">
    <location>
        <begin position="10"/>
        <end position="217"/>
    </location>
</feature>
<dbReference type="RefSeq" id="WP_198099882.1">
    <property type="nucleotide sequence ID" value="NZ_JAEDAL010000002.1"/>
</dbReference>
<dbReference type="SUPFAM" id="SSF53790">
    <property type="entry name" value="Tetrapyrrole methylase"/>
    <property type="match status" value="1"/>
</dbReference>
<evidence type="ECO:0000256" key="4">
    <source>
        <dbReference type="ARBA" id="ARBA00022679"/>
    </source>
</evidence>